<dbReference type="PANTHER" id="PTHR30183">
    <property type="entry name" value="MOLYBDENUM TRANSPORT SYSTEM PERMEASE PROTEIN MODB"/>
    <property type="match status" value="1"/>
</dbReference>
<keyword evidence="4 10" id="KW-1003">Cell membrane</keyword>
<dbReference type="Pfam" id="PF00528">
    <property type="entry name" value="BPD_transp_1"/>
    <property type="match status" value="1"/>
</dbReference>
<feature type="transmembrane region" description="Helical" evidence="9">
    <location>
        <begin position="80"/>
        <end position="104"/>
    </location>
</feature>
<dbReference type="RefSeq" id="WP_038351479.1">
    <property type="nucleotide sequence ID" value="NZ_CP019962.1"/>
</dbReference>
<dbReference type="NCBIfam" id="TIGR02141">
    <property type="entry name" value="modB_ABC"/>
    <property type="match status" value="1"/>
</dbReference>
<evidence type="ECO:0000313" key="13">
    <source>
        <dbReference type="Proteomes" id="UP000192391"/>
    </source>
</evidence>
<dbReference type="InterPro" id="IPR000515">
    <property type="entry name" value="MetI-like"/>
</dbReference>
<evidence type="ECO:0000259" key="11">
    <source>
        <dbReference type="PROSITE" id="PS50928"/>
    </source>
</evidence>
<comment type="function">
    <text evidence="10">Part of the binding-protein-dependent transport system for molybdenum; probably responsible for the translocation of the substrate across the membrane.</text>
</comment>
<dbReference type="CDD" id="cd06261">
    <property type="entry name" value="TM_PBP2"/>
    <property type="match status" value="1"/>
</dbReference>
<keyword evidence="8 9" id="KW-0472">Membrane</keyword>
<reference evidence="13" key="1">
    <citation type="journal article" date="2017" name="Sci. Rep.">
        <title>Determination of the Genome and Primary Transcriptome of Syngas Fermenting Eubacterium limosum ATCC 8486.</title>
        <authorList>
            <person name="Song Y."/>
            <person name="Shin J."/>
            <person name="Jeong Y."/>
            <person name="Jin S."/>
            <person name="Lee J.K."/>
            <person name="Kim D.R."/>
            <person name="Kim S.C."/>
            <person name="Cho S."/>
            <person name="Cho B.K."/>
        </authorList>
    </citation>
    <scope>NUCLEOTIDE SEQUENCE [LARGE SCALE GENOMIC DNA]</scope>
    <source>
        <strain evidence="13">ATCC 8486</strain>
    </source>
</reference>
<evidence type="ECO:0000256" key="9">
    <source>
        <dbReference type="RuleBase" id="RU363032"/>
    </source>
</evidence>
<keyword evidence="3 9" id="KW-0813">Transport</keyword>
<evidence type="ECO:0000256" key="10">
    <source>
        <dbReference type="RuleBase" id="RU365097"/>
    </source>
</evidence>
<organism evidence="12 13">
    <name type="scientific">Eubacterium limosum</name>
    <dbReference type="NCBI Taxonomy" id="1736"/>
    <lineage>
        <taxon>Bacteria</taxon>
        <taxon>Bacillati</taxon>
        <taxon>Bacillota</taxon>
        <taxon>Clostridia</taxon>
        <taxon>Eubacteriales</taxon>
        <taxon>Eubacteriaceae</taxon>
        <taxon>Eubacterium</taxon>
    </lineage>
</organism>
<dbReference type="InterPro" id="IPR035906">
    <property type="entry name" value="MetI-like_sf"/>
</dbReference>
<dbReference type="Gene3D" id="1.10.3720.10">
    <property type="entry name" value="MetI-like"/>
    <property type="match status" value="1"/>
</dbReference>
<dbReference type="EMBL" id="CP019962">
    <property type="protein sequence ID" value="ARD67453.1"/>
    <property type="molecule type" value="Genomic_DNA"/>
</dbReference>
<keyword evidence="7 9" id="KW-1133">Transmembrane helix</keyword>
<feature type="domain" description="ABC transmembrane type-1" evidence="11">
    <location>
        <begin position="8"/>
        <end position="209"/>
    </location>
</feature>
<evidence type="ECO:0000256" key="3">
    <source>
        <dbReference type="ARBA" id="ARBA00022448"/>
    </source>
</evidence>
<evidence type="ECO:0000256" key="8">
    <source>
        <dbReference type="ARBA" id="ARBA00023136"/>
    </source>
</evidence>
<dbReference type="InterPro" id="IPR011867">
    <property type="entry name" value="ModB_ABC"/>
</dbReference>
<name>A0AAC9W513_EUBLI</name>
<evidence type="ECO:0000256" key="6">
    <source>
        <dbReference type="ARBA" id="ARBA00022692"/>
    </source>
</evidence>
<gene>
    <name evidence="12" type="ORF">B2M23_18775</name>
</gene>
<feature type="transmembrane region" description="Helical" evidence="9">
    <location>
        <begin position="193"/>
        <end position="215"/>
    </location>
</feature>
<dbReference type="KEGG" id="elim:B2M23_18775"/>
<dbReference type="GO" id="GO:0015098">
    <property type="term" value="F:molybdate ion transmembrane transporter activity"/>
    <property type="evidence" value="ECO:0007669"/>
    <property type="project" value="UniProtKB-UniRule"/>
</dbReference>
<evidence type="ECO:0000256" key="4">
    <source>
        <dbReference type="ARBA" id="ARBA00022475"/>
    </source>
</evidence>
<accession>A0AAC9W513</accession>
<evidence type="ECO:0000256" key="7">
    <source>
        <dbReference type="ARBA" id="ARBA00022989"/>
    </source>
</evidence>
<evidence type="ECO:0000256" key="5">
    <source>
        <dbReference type="ARBA" id="ARBA00022505"/>
    </source>
</evidence>
<feature type="transmembrane region" description="Helical" evidence="9">
    <location>
        <begin position="46"/>
        <end position="68"/>
    </location>
</feature>
<dbReference type="PANTHER" id="PTHR30183:SF3">
    <property type="entry name" value="MOLYBDENUM TRANSPORT SYSTEM PERMEASE PROTEIN MODB"/>
    <property type="match status" value="1"/>
</dbReference>
<dbReference type="AlphaFoldDB" id="A0AAC9W513"/>
<dbReference type="PROSITE" id="PS50928">
    <property type="entry name" value="ABC_TM1"/>
    <property type="match status" value="1"/>
</dbReference>
<feature type="transmembrane region" description="Helical" evidence="9">
    <location>
        <begin position="15"/>
        <end position="34"/>
    </location>
</feature>
<proteinExistence type="inferred from homology"/>
<evidence type="ECO:0000313" key="12">
    <source>
        <dbReference type="EMBL" id="ARD67453.1"/>
    </source>
</evidence>
<dbReference type="SUPFAM" id="SSF161098">
    <property type="entry name" value="MetI-like"/>
    <property type="match status" value="1"/>
</dbReference>
<protein>
    <recommendedName>
        <fullName evidence="10">Molybdenum transport system permease</fullName>
    </recommendedName>
</protein>
<keyword evidence="5 10" id="KW-0500">Molybdenum</keyword>
<comment type="similarity">
    <text evidence="2 10">Belongs to the binding-protein-dependent transport system permease family. CysTW subfamily.</text>
</comment>
<evidence type="ECO:0000256" key="2">
    <source>
        <dbReference type="ARBA" id="ARBA00007069"/>
    </source>
</evidence>
<dbReference type="Proteomes" id="UP000192391">
    <property type="component" value="Chromosome"/>
</dbReference>
<dbReference type="GO" id="GO:0005886">
    <property type="term" value="C:plasma membrane"/>
    <property type="evidence" value="ECO:0007669"/>
    <property type="project" value="UniProtKB-SubCell"/>
</dbReference>
<keyword evidence="6 9" id="KW-0812">Transmembrane</keyword>
<feature type="transmembrane region" description="Helical" evidence="9">
    <location>
        <begin position="138"/>
        <end position="157"/>
    </location>
</feature>
<comment type="subcellular location">
    <subcellularLocation>
        <location evidence="1 9">Cell membrane</location>
        <topology evidence="1 9">Multi-pass membrane protein</topology>
    </subcellularLocation>
</comment>
<sequence length="225" mass="24042">MAEGYSPLLISLKTAILATAVTVVLGILAARLVIRLPEKAQWLTDGILTLPLVLPPTVIGFFLLMIFGKNSPLGQVLLQLGIRVVFSWSGAVIAAIVVSFPLMYRTTKAAFEQMDQNLIDAGRTLGLSERYIFWRIRVPVSLPGIGAGMVLAFARAIGEFGATLMIAGNIPGKTQTVPLIIYTATAAGDMHLAMQWVAVIVAISLLSIGGMNIWLARQERKAGGA</sequence>
<evidence type="ECO:0000256" key="1">
    <source>
        <dbReference type="ARBA" id="ARBA00004651"/>
    </source>
</evidence>